<keyword evidence="2" id="KW-1185">Reference proteome</keyword>
<reference evidence="1 2" key="1">
    <citation type="submission" date="2016-03" db="EMBL/GenBank/DDBJ databases">
        <title>EvidentialGene: Evidence-directed Construction of Genes on Genomes.</title>
        <authorList>
            <person name="Gilbert D.G."/>
            <person name="Choi J.-H."/>
            <person name="Mockaitis K."/>
            <person name="Colbourne J."/>
            <person name="Pfrender M."/>
        </authorList>
    </citation>
    <scope>NUCLEOTIDE SEQUENCE [LARGE SCALE GENOMIC DNA]</scope>
    <source>
        <strain evidence="1 2">Xinb3</strain>
        <tissue evidence="1">Complete organism</tissue>
    </source>
</reference>
<dbReference type="Proteomes" id="UP000076858">
    <property type="component" value="Unassembled WGS sequence"/>
</dbReference>
<dbReference type="AlphaFoldDB" id="A0A162T044"/>
<gene>
    <name evidence="1" type="ORF">APZ42_011789</name>
</gene>
<evidence type="ECO:0000313" key="1">
    <source>
        <dbReference type="EMBL" id="KZS21777.1"/>
    </source>
</evidence>
<name>A0A162T044_9CRUS</name>
<proteinExistence type="predicted"/>
<organism evidence="1 2">
    <name type="scientific">Daphnia magna</name>
    <dbReference type="NCBI Taxonomy" id="35525"/>
    <lineage>
        <taxon>Eukaryota</taxon>
        <taxon>Metazoa</taxon>
        <taxon>Ecdysozoa</taxon>
        <taxon>Arthropoda</taxon>
        <taxon>Crustacea</taxon>
        <taxon>Branchiopoda</taxon>
        <taxon>Diplostraca</taxon>
        <taxon>Cladocera</taxon>
        <taxon>Anomopoda</taxon>
        <taxon>Daphniidae</taxon>
        <taxon>Daphnia</taxon>
    </lineage>
</organism>
<comment type="caution">
    <text evidence="1">The sequence shown here is derived from an EMBL/GenBank/DDBJ whole genome shotgun (WGS) entry which is preliminary data.</text>
</comment>
<evidence type="ECO:0000313" key="2">
    <source>
        <dbReference type="Proteomes" id="UP000076858"/>
    </source>
</evidence>
<accession>A0A162T044</accession>
<sequence length="130" mass="14094">MSAYDNVFQRPTSLFFASSNKLNHHHHNNSMNSMLNSPIGGVGGHNGHMMMNAASSGNSLGGMNDVFADEQEDQIVPDCSVAPKLDLSPMNEPWVNGVVSNDATCGSHGFLTTAVHLSLQEVSPFFFFFF</sequence>
<dbReference type="EMBL" id="LRGB01000024">
    <property type="protein sequence ID" value="KZS21777.1"/>
    <property type="molecule type" value="Genomic_DNA"/>
</dbReference>
<protein>
    <submittedName>
        <fullName evidence="1">Uncharacterized protein</fullName>
    </submittedName>
</protein>
<dbReference type="OrthoDB" id="4748970at2759"/>